<reference evidence="1 2" key="1">
    <citation type="submission" date="2014-04" db="EMBL/GenBank/DDBJ databases">
        <authorList>
            <consortium name="DOE Joint Genome Institute"/>
            <person name="Kuo A."/>
            <person name="Gay G."/>
            <person name="Dore J."/>
            <person name="Kohler A."/>
            <person name="Nagy L.G."/>
            <person name="Floudas D."/>
            <person name="Copeland A."/>
            <person name="Barry K.W."/>
            <person name="Cichocki N."/>
            <person name="Veneault-Fourrey C."/>
            <person name="LaButti K."/>
            <person name="Lindquist E.A."/>
            <person name="Lipzen A."/>
            <person name="Lundell T."/>
            <person name="Morin E."/>
            <person name="Murat C."/>
            <person name="Sun H."/>
            <person name="Tunlid A."/>
            <person name="Henrissat B."/>
            <person name="Grigoriev I.V."/>
            <person name="Hibbett D.S."/>
            <person name="Martin F."/>
            <person name="Nordberg H.P."/>
            <person name="Cantor M.N."/>
            <person name="Hua S.X."/>
        </authorList>
    </citation>
    <scope>NUCLEOTIDE SEQUENCE [LARGE SCALE GENOMIC DNA]</scope>
    <source>
        <strain evidence="2">h7</strain>
    </source>
</reference>
<evidence type="ECO:0000313" key="1">
    <source>
        <dbReference type="EMBL" id="KIM34764.1"/>
    </source>
</evidence>
<protein>
    <recommendedName>
        <fullName evidence="3">DUF4419 domain-containing protein</fullName>
    </recommendedName>
</protein>
<evidence type="ECO:0008006" key="3">
    <source>
        <dbReference type="Google" id="ProtNLM"/>
    </source>
</evidence>
<dbReference type="AlphaFoldDB" id="A0A0C3BRS6"/>
<name>A0A0C3BRS6_HEBCY</name>
<dbReference type="PANTHER" id="PTHR31252">
    <property type="entry name" value="DUF4419 DOMAIN-CONTAINING PROTEIN"/>
    <property type="match status" value="1"/>
</dbReference>
<dbReference type="EMBL" id="KN831858">
    <property type="protein sequence ID" value="KIM34764.1"/>
    <property type="molecule type" value="Genomic_DNA"/>
</dbReference>
<evidence type="ECO:0000313" key="2">
    <source>
        <dbReference type="Proteomes" id="UP000053424"/>
    </source>
</evidence>
<dbReference type="STRING" id="686832.A0A0C3BRS6"/>
<dbReference type="PANTHER" id="PTHR31252:SF11">
    <property type="entry name" value="DUF4419 DOMAIN-CONTAINING PROTEIN"/>
    <property type="match status" value="1"/>
</dbReference>
<organism evidence="1 2">
    <name type="scientific">Hebeloma cylindrosporum</name>
    <dbReference type="NCBI Taxonomy" id="76867"/>
    <lineage>
        <taxon>Eukaryota</taxon>
        <taxon>Fungi</taxon>
        <taxon>Dikarya</taxon>
        <taxon>Basidiomycota</taxon>
        <taxon>Agaricomycotina</taxon>
        <taxon>Agaricomycetes</taxon>
        <taxon>Agaricomycetidae</taxon>
        <taxon>Agaricales</taxon>
        <taxon>Agaricineae</taxon>
        <taxon>Hymenogastraceae</taxon>
        <taxon>Hebeloma</taxon>
    </lineage>
</organism>
<dbReference type="HOGENOM" id="CLU_037155_0_0_1"/>
<dbReference type="Proteomes" id="UP000053424">
    <property type="component" value="Unassembled WGS sequence"/>
</dbReference>
<dbReference type="Gene3D" id="1.20.120.1060">
    <property type="match status" value="1"/>
</dbReference>
<proteinExistence type="predicted"/>
<dbReference type="OrthoDB" id="9978173at2759"/>
<accession>A0A0C3BRS6</accession>
<reference evidence="2" key="2">
    <citation type="submission" date="2015-01" db="EMBL/GenBank/DDBJ databases">
        <title>Evolutionary Origins and Diversification of the Mycorrhizal Mutualists.</title>
        <authorList>
            <consortium name="DOE Joint Genome Institute"/>
            <consortium name="Mycorrhizal Genomics Consortium"/>
            <person name="Kohler A."/>
            <person name="Kuo A."/>
            <person name="Nagy L.G."/>
            <person name="Floudas D."/>
            <person name="Copeland A."/>
            <person name="Barry K.W."/>
            <person name="Cichocki N."/>
            <person name="Veneault-Fourrey C."/>
            <person name="LaButti K."/>
            <person name="Lindquist E.A."/>
            <person name="Lipzen A."/>
            <person name="Lundell T."/>
            <person name="Morin E."/>
            <person name="Murat C."/>
            <person name="Riley R."/>
            <person name="Ohm R."/>
            <person name="Sun H."/>
            <person name="Tunlid A."/>
            <person name="Henrissat B."/>
            <person name="Grigoriev I.V."/>
            <person name="Hibbett D.S."/>
            <person name="Martin F."/>
        </authorList>
    </citation>
    <scope>NUCLEOTIDE SEQUENCE [LARGE SCALE GENOMIC DNA]</scope>
    <source>
        <strain evidence="2">h7</strain>
    </source>
</reference>
<dbReference type="Pfam" id="PF14388">
    <property type="entry name" value="DUF4419"/>
    <property type="match status" value="1"/>
</dbReference>
<gene>
    <name evidence="1" type="ORF">M413DRAFT_450071</name>
</gene>
<keyword evidence="2" id="KW-1185">Reference proteome</keyword>
<sequence>MPVQFTIATHQANSVKPSVAPLEGADQLLDHTWGRKTRTLKCAELLQSSFYKPSGTPPDSFSGIRAQHNGFVNSVTQAYNGHHHLILRPDDVWIAVLGQLNFYVNAHAEELRSQFVQHEGKKKLVVTAVGNRYSVDFGSLAQQMIDKIHDNVVDKSLRDWIHPDFTTTTHNDTVVSAVLMMSTLKVYFDYKMMLICGIPSVTLEGEKSDWEKLLARVDKLEEFGVETTAWAALLRPIFRRFVAAFDGEPDVDFWGRVSHYTPGGSGPTYLSGWITAFCVWDHEGNWQGPPLADHTARQNFEDRKNIYNGLSLDGTDYPIIDSHDVPTGFCEVDVKLNDNGEEFECIMVSGHVASLVEGEKRDTIRPVPAWFMFIKAECEDPMAQLATRMREEVERIQRLR</sequence>
<dbReference type="InterPro" id="IPR025533">
    <property type="entry name" value="DUF4419"/>
</dbReference>